<feature type="region of interest" description="Disordered" evidence="1">
    <location>
        <begin position="205"/>
        <end position="234"/>
    </location>
</feature>
<evidence type="ECO:0000313" key="3">
    <source>
        <dbReference type="Proteomes" id="UP000314987"/>
    </source>
</evidence>
<dbReference type="AlphaFoldDB" id="A0A4X2M154"/>
<dbReference type="OMA" id="STWHPAN"/>
<dbReference type="Proteomes" id="UP000314987">
    <property type="component" value="Unassembled WGS sequence"/>
</dbReference>
<reference evidence="3" key="1">
    <citation type="submission" date="2018-12" db="EMBL/GenBank/DDBJ databases">
        <authorList>
            <person name="Yazar S."/>
        </authorList>
    </citation>
    <scope>NUCLEOTIDE SEQUENCE [LARGE SCALE GENOMIC DNA]</scope>
</reference>
<sequence length="568" mass="61773">MGSYVPEMDLDVKGRKKMLKKVRGKEVFMTVAYSRGESMLPPRLQHSIHTGRTSPLRCPLQNTGTMVTYEQFRPQQPPPQKHGRGYGIARGGTPRFMNRNNVVTPEVTFYPGPGKRCYQSYDNFSFRSRSYSRSRRQMHCVNKECQYGFPPETGAAPRGLEETITYYEIEEGDETAYPAIAPRNTPSPMVPPAASGFWVARQGHNPMASGKPAVTSSEEEVDEPSDSGEYHDDYVYPTDREYETPSVYSTADSTANLSLQDGRPCSVPPQDSAAYSYPQKMLMSSSVISPASCGNSMPPAVLPSCPPNPQAAATAAATAASVPSQAPMQPVFVAPAPLNHPVIPSATFSYYPAPVAATGPPNEMGEPGGIPMPPPYSCDPSGSDLPQDTKVLQYYFNLGLQCYHQNYWQSVVYMPHLQEQQQPPPPPPPMPSQHVAPLEAYPVYPEHVPVADHAVSQVYSDLGRADNPQVPPETAAGSVYANSDQLPPPTGPVYYPVMPDPYGQHALQGYDPCVSMVPAYHYAAPWHQMGACGTSPRVHGALNPGQVPPVSYVPSANPAAAHYSLPNM</sequence>
<feature type="compositionally biased region" description="Acidic residues" evidence="1">
    <location>
        <begin position="217"/>
        <end position="226"/>
    </location>
</feature>
<dbReference type="STRING" id="29139.ENSVURP00010027651"/>
<proteinExistence type="predicted"/>
<reference evidence="2" key="3">
    <citation type="submission" date="2025-09" db="UniProtKB">
        <authorList>
            <consortium name="Ensembl"/>
        </authorList>
    </citation>
    <scope>IDENTIFICATION</scope>
</reference>
<dbReference type="GeneTree" id="ENSGT00940000159922"/>
<name>A0A4X2M154_VOMUR</name>
<evidence type="ECO:0000313" key="2">
    <source>
        <dbReference type="Ensembl" id="ENSVURP00010027651.1"/>
    </source>
</evidence>
<protein>
    <submittedName>
        <fullName evidence="2">Uncharacterized protein</fullName>
    </submittedName>
</protein>
<keyword evidence="3" id="KW-1185">Reference proteome</keyword>
<reference evidence="2" key="2">
    <citation type="submission" date="2025-08" db="UniProtKB">
        <authorList>
            <consortium name="Ensembl"/>
        </authorList>
    </citation>
    <scope>IDENTIFICATION</scope>
</reference>
<dbReference type="Ensembl" id="ENSVURT00010031498.1">
    <property type="protein sequence ID" value="ENSVURP00010027651.1"/>
    <property type="gene ID" value="ENSVURG00010021168.1"/>
</dbReference>
<accession>A0A4X2M154</accession>
<evidence type="ECO:0000256" key="1">
    <source>
        <dbReference type="SAM" id="MobiDB-lite"/>
    </source>
</evidence>
<organism evidence="2 3">
    <name type="scientific">Vombatus ursinus</name>
    <name type="common">Common wombat</name>
    <dbReference type="NCBI Taxonomy" id="29139"/>
    <lineage>
        <taxon>Eukaryota</taxon>
        <taxon>Metazoa</taxon>
        <taxon>Chordata</taxon>
        <taxon>Craniata</taxon>
        <taxon>Vertebrata</taxon>
        <taxon>Euteleostomi</taxon>
        <taxon>Mammalia</taxon>
        <taxon>Metatheria</taxon>
        <taxon>Diprotodontia</taxon>
        <taxon>Vombatidae</taxon>
        <taxon>Vombatus</taxon>
    </lineage>
</organism>